<feature type="transmembrane region" description="Helical" evidence="8">
    <location>
        <begin position="445"/>
        <end position="465"/>
    </location>
</feature>
<dbReference type="Proteomes" id="UP000192596">
    <property type="component" value="Unassembled WGS sequence"/>
</dbReference>
<gene>
    <name evidence="9" type="ORF">B0A48_18009</name>
</gene>
<dbReference type="PANTHER" id="PTHR23501:SF3">
    <property type="entry name" value="MAJOR FACILITATOR SUPERFAMILY (MFS) PROFILE DOMAIN-CONTAINING PROTEIN"/>
    <property type="match status" value="1"/>
</dbReference>
<feature type="compositionally biased region" description="Basic and acidic residues" evidence="7">
    <location>
        <begin position="26"/>
        <end position="40"/>
    </location>
</feature>
<dbReference type="SUPFAM" id="SSF103473">
    <property type="entry name" value="MFS general substrate transporter"/>
    <property type="match status" value="2"/>
</dbReference>
<feature type="transmembrane region" description="Helical" evidence="8">
    <location>
        <begin position="390"/>
        <end position="409"/>
    </location>
</feature>
<dbReference type="InterPro" id="IPR011701">
    <property type="entry name" value="MFS"/>
</dbReference>
<dbReference type="FunFam" id="1.20.1250.20:FF:000284">
    <property type="entry name" value="Siderophore iron transporter mirB"/>
    <property type="match status" value="1"/>
</dbReference>
<dbReference type="Gene3D" id="1.20.1250.20">
    <property type="entry name" value="MFS general substrate transporter like domains"/>
    <property type="match status" value="2"/>
</dbReference>
<dbReference type="OrthoDB" id="4078873at2759"/>
<dbReference type="FunCoup" id="A0A1V8S9X7">
    <property type="interactions" value="51"/>
</dbReference>
<dbReference type="AlphaFoldDB" id="A0A1V8S9X7"/>
<evidence type="ECO:0000256" key="3">
    <source>
        <dbReference type="ARBA" id="ARBA00022448"/>
    </source>
</evidence>
<evidence type="ECO:0008006" key="11">
    <source>
        <dbReference type="Google" id="ProtNLM"/>
    </source>
</evidence>
<dbReference type="EMBL" id="NAJO01000074">
    <property type="protein sequence ID" value="OQN96018.1"/>
    <property type="molecule type" value="Genomic_DNA"/>
</dbReference>
<evidence type="ECO:0000313" key="9">
    <source>
        <dbReference type="EMBL" id="OQN96018.1"/>
    </source>
</evidence>
<feature type="transmembrane region" description="Helical" evidence="8">
    <location>
        <begin position="556"/>
        <end position="577"/>
    </location>
</feature>
<evidence type="ECO:0000256" key="8">
    <source>
        <dbReference type="SAM" id="Phobius"/>
    </source>
</evidence>
<name>A0A1V8S9X7_9PEZI</name>
<evidence type="ECO:0000256" key="4">
    <source>
        <dbReference type="ARBA" id="ARBA00022692"/>
    </source>
</evidence>
<feature type="transmembrane region" description="Helical" evidence="8">
    <location>
        <begin position="352"/>
        <end position="370"/>
    </location>
</feature>
<organism evidence="9 10">
    <name type="scientific">Cryoendolithus antarcticus</name>
    <dbReference type="NCBI Taxonomy" id="1507870"/>
    <lineage>
        <taxon>Eukaryota</taxon>
        <taxon>Fungi</taxon>
        <taxon>Dikarya</taxon>
        <taxon>Ascomycota</taxon>
        <taxon>Pezizomycotina</taxon>
        <taxon>Dothideomycetes</taxon>
        <taxon>Dothideomycetidae</taxon>
        <taxon>Cladosporiales</taxon>
        <taxon>Cladosporiaceae</taxon>
        <taxon>Cryoendolithus</taxon>
    </lineage>
</organism>
<keyword evidence="4 8" id="KW-0812">Transmembrane</keyword>
<feature type="transmembrane region" description="Helical" evidence="8">
    <location>
        <begin position="199"/>
        <end position="222"/>
    </location>
</feature>
<keyword evidence="3" id="KW-0813">Transport</keyword>
<proteinExistence type="inferred from homology"/>
<evidence type="ECO:0000256" key="7">
    <source>
        <dbReference type="SAM" id="MobiDB-lite"/>
    </source>
</evidence>
<dbReference type="PANTHER" id="PTHR23501">
    <property type="entry name" value="MAJOR FACILITATOR SUPERFAMILY"/>
    <property type="match status" value="1"/>
</dbReference>
<dbReference type="STRING" id="1507870.A0A1V8S9X7"/>
<feature type="transmembrane region" description="Helical" evidence="8">
    <location>
        <begin position="140"/>
        <end position="157"/>
    </location>
</feature>
<reference evidence="10" key="1">
    <citation type="submission" date="2017-03" db="EMBL/GenBank/DDBJ databases">
        <title>Genomes of endolithic fungi from Antarctica.</title>
        <authorList>
            <person name="Coleine C."/>
            <person name="Masonjones S."/>
            <person name="Stajich J.E."/>
        </authorList>
    </citation>
    <scope>NUCLEOTIDE SEQUENCE [LARGE SCALE GENOMIC DNA]</scope>
    <source>
        <strain evidence="10">CCFEE 5527</strain>
    </source>
</reference>
<dbReference type="InParanoid" id="A0A1V8S9X7"/>
<evidence type="ECO:0000256" key="6">
    <source>
        <dbReference type="ARBA" id="ARBA00023136"/>
    </source>
</evidence>
<feature type="transmembrane region" description="Helical" evidence="8">
    <location>
        <begin position="283"/>
        <end position="304"/>
    </location>
</feature>
<accession>A0A1V8S9X7</accession>
<feature type="transmembrane region" description="Helical" evidence="8">
    <location>
        <begin position="228"/>
        <end position="248"/>
    </location>
</feature>
<feature type="transmembrane region" description="Helical" evidence="8">
    <location>
        <begin position="169"/>
        <end position="187"/>
    </location>
</feature>
<comment type="similarity">
    <text evidence="2">Belongs to the major facilitator superfamily.</text>
</comment>
<dbReference type="Pfam" id="PF07690">
    <property type="entry name" value="MFS_1"/>
    <property type="match status" value="1"/>
</dbReference>
<keyword evidence="6 8" id="KW-0472">Membrane</keyword>
<feature type="transmembrane region" description="Helical" evidence="8">
    <location>
        <begin position="310"/>
        <end position="332"/>
    </location>
</feature>
<comment type="caution">
    <text evidence="9">The sequence shown here is derived from an EMBL/GenBank/DDBJ whole genome shotgun (WGS) entry which is preliminary data.</text>
</comment>
<evidence type="ECO:0000256" key="2">
    <source>
        <dbReference type="ARBA" id="ARBA00008335"/>
    </source>
</evidence>
<feature type="region of interest" description="Disordered" evidence="7">
    <location>
        <begin position="1"/>
        <end position="50"/>
    </location>
</feature>
<keyword evidence="5 8" id="KW-1133">Transmembrane helix</keyword>
<sequence length="593" mass="64578">MRALKALAGLPRPVAPADLTGQAMPESKEGQMDSNEHSAADSDSDEETVHKDAQVGVQKIEATAQVWTKSTLITVYIMIWFIYFINAMEQGMTGNLTPYVTSSFQLHSLTAATSIMSSIIGGLFKLPLAKIIDVWGRPQGFLAMTACLTLGLVMMAACNGVQTYAAAQVLYWLGYNGQGYVMGIVVADTSSLRNRGFMFAFISSPYIATVWITGPLATAFLNGPGFRWAFGAFAVITPVISLPLYVLLQWNYRKAVKAGLMPQHDSGRTVLQSIKYYAIEYDVFGLLLICGGLALFLLPFSLYSYQAKGWQSPMIICMIVFGALLLIAFGLWEAYLAPVTFMPWALLRDRTVLGANILAAVLFFEFYIWNSYFTSFLQVAMGLSITQSSYIANIYSIGSCFWALVCGALIRWHGKFKAQSLYFGVPITILGVGLMIHFRQPDQNIGFIIMCQILIAFGGGTLVICEQLAAMAATSHQYVAVVLAVEGMFSSVGGAIGSTVAAAIWTGTFLPNLYKYLPADEQVNASTIYGDLVTQLSYAKGTAARAGIDRAYGETQKIMCVAATTALVLAIAGVMMWRDINVKHNKQVKGLVF</sequence>
<comment type="subcellular location">
    <subcellularLocation>
        <location evidence="1">Membrane</location>
        <topology evidence="1">Multi-pass membrane protein</topology>
    </subcellularLocation>
</comment>
<dbReference type="GO" id="GO:0022857">
    <property type="term" value="F:transmembrane transporter activity"/>
    <property type="evidence" value="ECO:0007669"/>
    <property type="project" value="InterPro"/>
</dbReference>
<evidence type="ECO:0000256" key="1">
    <source>
        <dbReference type="ARBA" id="ARBA00004141"/>
    </source>
</evidence>
<evidence type="ECO:0000256" key="5">
    <source>
        <dbReference type="ARBA" id="ARBA00022989"/>
    </source>
</evidence>
<feature type="transmembrane region" description="Helical" evidence="8">
    <location>
        <begin position="66"/>
        <end position="86"/>
    </location>
</feature>
<protein>
    <recommendedName>
        <fullName evidence="11">Major facilitator superfamily (MFS) profile domain-containing protein</fullName>
    </recommendedName>
</protein>
<feature type="transmembrane region" description="Helical" evidence="8">
    <location>
        <begin position="477"/>
        <end position="505"/>
    </location>
</feature>
<feature type="transmembrane region" description="Helical" evidence="8">
    <location>
        <begin position="421"/>
        <end position="439"/>
    </location>
</feature>
<dbReference type="GO" id="GO:0005886">
    <property type="term" value="C:plasma membrane"/>
    <property type="evidence" value="ECO:0007669"/>
    <property type="project" value="TreeGrafter"/>
</dbReference>
<evidence type="ECO:0000313" key="10">
    <source>
        <dbReference type="Proteomes" id="UP000192596"/>
    </source>
</evidence>
<dbReference type="InterPro" id="IPR036259">
    <property type="entry name" value="MFS_trans_sf"/>
</dbReference>
<feature type="transmembrane region" description="Helical" evidence="8">
    <location>
        <begin position="106"/>
        <end position="128"/>
    </location>
</feature>
<keyword evidence="10" id="KW-1185">Reference proteome</keyword>